<name>A0ABD1E195_HYPHA</name>
<proteinExistence type="predicted"/>
<accession>A0ABD1E195</accession>
<gene>
    <name evidence="1" type="ORF">ABEB36_014817</name>
</gene>
<protein>
    <submittedName>
        <fullName evidence="1">Uncharacterized protein</fullName>
    </submittedName>
</protein>
<dbReference type="EMBL" id="JBDJPC010000014">
    <property type="protein sequence ID" value="KAL1488340.1"/>
    <property type="molecule type" value="Genomic_DNA"/>
</dbReference>
<dbReference type="AlphaFoldDB" id="A0ABD1E195"/>
<evidence type="ECO:0000313" key="2">
    <source>
        <dbReference type="Proteomes" id="UP001566132"/>
    </source>
</evidence>
<evidence type="ECO:0000313" key="1">
    <source>
        <dbReference type="EMBL" id="KAL1488340.1"/>
    </source>
</evidence>
<keyword evidence="2" id="KW-1185">Reference proteome</keyword>
<dbReference type="Proteomes" id="UP001566132">
    <property type="component" value="Unassembled WGS sequence"/>
</dbReference>
<comment type="caution">
    <text evidence="1">The sequence shown here is derived from an EMBL/GenBank/DDBJ whole genome shotgun (WGS) entry which is preliminary data.</text>
</comment>
<reference evidence="1 2" key="1">
    <citation type="submission" date="2024-05" db="EMBL/GenBank/DDBJ databases">
        <title>Genetic variation in Jamaican populations of the coffee berry borer (Hypothenemus hampei).</title>
        <authorList>
            <person name="Errbii M."/>
            <person name="Myrie A."/>
        </authorList>
    </citation>
    <scope>NUCLEOTIDE SEQUENCE [LARGE SCALE GENOMIC DNA]</scope>
    <source>
        <strain evidence="1">JA-Hopewell-2020-01-JO</strain>
        <tissue evidence="1">Whole body</tissue>
    </source>
</reference>
<sequence length="147" mass="17146">MTAIIKGLPTVCAIVNETFYCTTPKELEYENPERNVTLPAILGKLQWDTVFTSPSRNPSTPTIDTMYNNNKGKRKRIVPDGVYTIDKIMQIIYNSRVQTPQVTLQCPKKRSIKFTYEEFMKFLDFVYGFMTNAEEKKEKEEEEEKIK</sequence>
<organism evidence="1 2">
    <name type="scientific">Hypothenemus hampei</name>
    <name type="common">Coffee berry borer</name>
    <dbReference type="NCBI Taxonomy" id="57062"/>
    <lineage>
        <taxon>Eukaryota</taxon>
        <taxon>Metazoa</taxon>
        <taxon>Ecdysozoa</taxon>
        <taxon>Arthropoda</taxon>
        <taxon>Hexapoda</taxon>
        <taxon>Insecta</taxon>
        <taxon>Pterygota</taxon>
        <taxon>Neoptera</taxon>
        <taxon>Endopterygota</taxon>
        <taxon>Coleoptera</taxon>
        <taxon>Polyphaga</taxon>
        <taxon>Cucujiformia</taxon>
        <taxon>Curculionidae</taxon>
        <taxon>Scolytinae</taxon>
        <taxon>Hypothenemus</taxon>
    </lineage>
</organism>